<dbReference type="PROSITE" id="PS50250">
    <property type="entry name" value="PCI"/>
    <property type="match status" value="1"/>
</dbReference>
<dbReference type="InterPro" id="IPR036388">
    <property type="entry name" value="WH-like_DNA-bd_sf"/>
</dbReference>
<accession>A0A9Q0LTU4</accession>
<dbReference type="AlphaFoldDB" id="A0A9Q0LTU4"/>
<dbReference type="PANTHER" id="PTHR12732">
    <property type="entry name" value="UNCHARACTERIZED PROTEASOME COMPONENT REGION PCI-CONTAINING"/>
    <property type="match status" value="1"/>
</dbReference>
<dbReference type="GO" id="GO:0006368">
    <property type="term" value="P:transcription elongation by RNA polymerase II"/>
    <property type="evidence" value="ECO:0007669"/>
    <property type="project" value="TreeGrafter"/>
</dbReference>
<dbReference type="EMBL" id="JAPDFW010000044">
    <property type="protein sequence ID" value="KAJ5078903.1"/>
    <property type="molecule type" value="Genomic_DNA"/>
</dbReference>
<dbReference type="GO" id="GO:0000973">
    <property type="term" value="P:post-transcriptional tethering of RNA polymerase II gene DNA at nuclear periphery"/>
    <property type="evidence" value="ECO:0007669"/>
    <property type="project" value="TreeGrafter"/>
</dbReference>
<dbReference type="SMART" id="SM00753">
    <property type="entry name" value="PAM"/>
    <property type="match status" value="1"/>
</dbReference>
<dbReference type="InterPro" id="IPR000717">
    <property type="entry name" value="PCI_dom"/>
</dbReference>
<dbReference type="InterPro" id="IPR045114">
    <property type="entry name" value="Csn12-like"/>
</dbReference>
<sequence>MFRNYLLNIKKNIQEKNGIELAHLLSISQENQNNQIIKEIQEQNINFEDDCFKLLPNDWVQIIISHLESLLSISIEQKFQTHSESLNNFLDLARDQTNWLISVLQQMAKDLRKLSIHIYKQNKVNEEFLSKAARVLNKCLEITNNDHSSLETSKKWGALSIILELFRIYFFTNKLHNCGHFINVVEDSSFPNFENFPIYEKVTYKYYVGRMHLLSEEYQLAQEDLNYAFQNCSKKYPKHLKMILFYLVPVNLYFGKIPSDSLLQKYDLGFYIQIVHSFIKGNVNFYDQEIQKYQTLFLKKGIFVIFQSIRILVFRNFMKKFHSIIQNTKIPIEDIQKGLNIIGVDICDNEIKCILSILIYQERIRGYISYTHPFLVLAKKDPFTKF</sequence>
<dbReference type="GO" id="GO:0003723">
    <property type="term" value="F:RNA binding"/>
    <property type="evidence" value="ECO:0007669"/>
    <property type="project" value="InterPro"/>
</dbReference>
<evidence type="ECO:0000313" key="3">
    <source>
        <dbReference type="Proteomes" id="UP001149090"/>
    </source>
</evidence>
<organism evidence="2 3">
    <name type="scientific">Anaeramoeba ignava</name>
    <name type="common">Anaerobic marine amoeba</name>
    <dbReference type="NCBI Taxonomy" id="1746090"/>
    <lineage>
        <taxon>Eukaryota</taxon>
        <taxon>Metamonada</taxon>
        <taxon>Anaeramoebidae</taxon>
        <taxon>Anaeramoeba</taxon>
    </lineage>
</organism>
<feature type="domain" description="PCI" evidence="1">
    <location>
        <begin position="202"/>
        <end position="382"/>
    </location>
</feature>
<dbReference type="Pfam" id="PF01399">
    <property type="entry name" value="PCI"/>
    <property type="match status" value="1"/>
</dbReference>
<dbReference type="OrthoDB" id="10252687at2759"/>
<dbReference type="OMA" id="INRMFTL"/>
<comment type="caution">
    <text evidence="2">The sequence shown here is derived from an EMBL/GenBank/DDBJ whole genome shotgun (WGS) entry which is preliminary data.</text>
</comment>
<evidence type="ECO:0000259" key="1">
    <source>
        <dbReference type="PROSITE" id="PS50250"/>
    </source>
</evidence>
<protein>
    <submittedName>
        <fullName evidence="2">Pci domain-containing protein</fullName>
    </submittedName>
</protein>
<dbReference type="GO" id="GO:0016973">
    <property type="term" value="P:poly(A)+ mRNA export from nucleus"/>
    <property type="evidence" value="ECO:0007669"/>
    <property type="project" value="TreeGrafter"/>
</dbReference>
<gene>
    <name evidence="2" type="ORF">M0811_04626</name>
</gene>
<dbReference type="GO" id="GO:0003690">
    <property type="term" value="F:double-stranded DNA binding"/>
    <property type="evidence" value="ECO:0007669"/>
    <property type="project" value="InterPro"/>
</dbReference>
<evidence type="ECO:0000313" key="2">
    <source>
        <dbReference type="EMBL" id="KAJ5078903.1"/>
    </source>
</evidence>
<dbReference type="PANTHER" id="PTHR12732:SF0">
    <property type="entry name" value="PCI DOMAIN-CONTAINING PROTEIN 2"/>
    <property type="match status" value="1"/>
</dbReference>
<dbReference type="Gene3D" id="1.10.10.10">
    <property type="entry name" value="Winged helix-like DNA-binding domain superfamily/Winged helix DNA-binding domain"/>
    <property type="match status" value="1"/>
</dbReference>
<keyword evidence="3" id="KW-1185">Reference proteome</keyword>
<dbReference type="Proteomes" id="UP001149090">
    <property type="component" value="Unassembled WGS sequence"/>
</dbReference>
<reference evidence="2" key="1">
    <citation type="submission" date="2022-10" db="EMBL/GenBank/DDBJ databases">
        <title>Novel sulphate-reducing endosymbionts in the free-living metamonad Anaeramoeba.</title>
        <authorList>
            <person name="Jerlstrom-Hultqvist J."/>
            <person name="Cepicka I."/>
            <person name="Gallot-Lavallee L."/>
            <person name="Salas-Leiva D."/>
            <person name="Curtis B.A."/>
            <person name="Zahonova K."/>
            <person name="Pipaliya S."/>
            <person name="Dacks J."/>
            <person name="Roger A.J."/>
        </authorList>
    </citation>
    <scope>NUCLEOTIDE SEQUENCE</scope>
    <source>
        <strain evidence="2">BMAN</strain>
    </source>
</reference>
<dbReference type="GO" id="GO:0070390">
    <property type="term" value="C:transcription export complex 2"/>
    <property type="evidence" value="ECO:0007669"/>
    <property type="project" value="TreeGrafter"/>
</dbReference>
<proteinExistence type="predicted"/>
<name>A0A9Q0LTU4_ANAIG</name>